<dbReference type="SUPFAM" id="SSF51197">
    <property type="entry name" value="Clavaminate synthase-like"/>
    <property type="match status" value="1"/>
</dbReference>
<dbReference type="GO" id="GO:0016706">
    <property type="term" value="F:2-oxoglutarate-dependent dioxygenase activity"/>
    <property type="evidence" value="ECO:0007669"/>
    <property type="project" value="TreeGrafter"/>
</dbReference>
<evidence type="ECO:0000313" key="8">
    <source>
        <dbReference type="EMBL" id="WBW72449.1"/>
    </source>
</evidence>
<dbReference type="GeneID" id="80873533"/>
<evidence type="ECO:0000256" key="3">
    <source>
        <dbReference type="ARBA" id="ARBA00022723"/>
    </source>
</evidence>
<dbReference type="Pfam" id="PF02668">
    <property type="entry name" value="TauD"/>
    <property type="match status" value="1"/>
</dbReference>
<dbReference type="InterPro" id="IPR051323">
    <property type="entry name" value="AtsK-like"/>
</dbReference>
<dbReference type="GO" id="GO:0046872">
    <property type="term" value="F:metal ion binding"/>
    <property type="evidence" value="ECO:0007669"/>
    <property type="project" value="UniProtKB-KW"/>
</dbReference>
<dbReference type="AlphaFoldDB" id="A0AAE9WA31"/>
<dbReference type="Gene3D" id="3.60.130.10">
    <property type="entry name" value="Clavaminate synthase-like"/>
    <property type="match status" value="1"/>
</dbReference>
<keyword evidence="4 8" id="KW-0223">Dioxygenase</keyword>
<evidence type="ECO:0000256" key="6">
    <source>
        <dbReference type="ARBA" id="ARBA00023004"/>
    </source>
</evidence>
<sequence length="406" mass="45998">MTSTLSTPAATVSLSDDVQHLRLNSEASGSNSSEFSRAIFNGYNDTTEEKQEETYTELDLDGRGLKRFVLPKDYKFADVLPSYPKSHDQTLRDIEFKDKGLLANPSFTNLLRDVSKVEHLSRDLGTVLHGIRLNQLDEEQKNELARLIAERGVVYFPDQREMTNDQFQQLGRYYGVTHVHGANARPNDPAKSDFHVVYSDRYSAFDIEDNRTSLERFHSDVSYEKQPLATTFFRGLTVPKYGGDTIFVSGYAAYEALSDPLKRYLEGLTAVHSGVQQADAKKELGLNLRREGIETAHPVVRTHPVTGWKALYVNPGFTRYIVGIPRAESDAVLGYLFQLLSTLSASTLRVRWSPYGVAAWDNRIIIAHSATYDHYPQTRHFVRIGVHGEKPFYDPNSKERAKDLRK</sequence>
<gene>
    <name evidence="8" type="ORF">SOMG_00045</name>
</gene>
<dbReference type="FunFam" id="3.60.130.10:FF:000003">
    <property type="entry name" value="Alpha-ketoglutarate-dependent taurine dioxygenase"/>
    <property type="match status" value="1"/>
</dbReference>
<accession>A0AAE9WA31</accession>
<dbReference type="Proteomes" id="UP001212411">
    <property type="component" value="Chromosome 1"/>
</dbReference>
<evidence type="ECO:0000256" key="2">
    <source>
        <dbReference type="ARBA" id="ARBA00005896"/>
    </source>
</evidence>
<reference evidence="8 9" key="1">
    <citation type="journal article" date="2023" name="G3 (Bethesda)">
        <title>A high-quality reference genome for the fission yeast Schizosaccharomyces osmophilus.</title>
        <authorList>
            <person name="Jia G.S."/>
            <person name="Zhang W.C."/>
            <person name="Liang Y."/>
            <person name="Liu X.H."/>
            <person name="Rhind N."/>
            <person name="Pidoux A."/>
            <person name="Brysch-Herzberg M."/>
            <person name="Du L.L."/>
        </authorList>
    </citation>
    <scope>NUCLEOTIDE SEQUENCE [LARGE SCALE GENOMIC DNA]</scope>
    <source>
        <strain evidence="8 9">CBS 15793</strain>
    </source>
</reference>
<dbReference type="InterPro" id="IPR003819">
    <property type="entry name" value="TauD/TfdA-like"/>
</dbReference>
<keyword evidence="9" id="KW-1185">Reference proteome</keyword>
<evidence type="ECO:0000313" key="9">
    <source>
        <dbReference type="Proteomes" id="UP001212411"/>
    </source>
</evidence>
<feature type="domain" description="TauD/TfdA-like" evidence="7">
    <location>
        <begin position="117"/>
        <end position="384"/>
    </location>
</feature>
<dbReference type="GO" id="GO:0005737">
    <property type="term" value="C:cytoplasm"/>
    <property type="evidence" value="ECO:0007669"/>
    <property type="project" value="TreeGrafter"/>
</dbReference>
<organism evidence="8 9">
    <name type="scientific">Schizosaccharomyces osmophilus</name>
    <dbReference type="NCBI Taxonomy" id="2545709"/>
    <lineage>
        <taxon>Eukaryota</taxon>
        <taxon>Fungi</taxon>
        <taxon>Dikarya</taxon>
        <taxon>Ascomycota</taxon>
        <taxon>Taphrinomycotina</taxon>
        <taxon>Schizosaccharomycetes</taxon>
        <taxon>Schizosaccharomycetales</taxon>
        <taxon>Schizosaccharomycetaceae</taxon>
        <taxon>Schizosaccharomyces</taxon>
    </lineage>
</organism>
<protein>
    <submittedName>
        <fullName evidence="8">Sulfonate/alpha-ketoglutarate dioxygenase</fullName>
    </submittedName>
</protein>
<keyword evidence="6" id="KW-0408">Iron</keyword>
<dbReference type="EMBL" id="CP115611">
    <property type="protein sequence ID" value="WBW72449.1"/>
    <property type="molecule type" value="Genomic_DNA"/>
</dbReference>
<dbReference type="InterPro" id="IPR042098">
    <property type="entry name" value="TauD-like_sf"/>
</dbReference>
<comment type="cofactor">
    <cofactor evidence="1">
        <name>Fe(2+)</name>
        <dbReference type="ChEBI" id="CHEBI:29033"/>
    </cofactor>
</comment>
<keyword evidence="3" id="KW-0479">Metal-binding</keyword>
<dbReference type="PANTHER" id="PTHR30468:SF31">
    <property type="entry name" value="ALPHA-KETOGLUTARATE-DEPENDENT SULFONATE DIOXYGENASE-RELATED"/>
    <property type="match status" value="1"/>
</dbReference>
<dbReference type="KEGG" id="som:SOMG_00045"/>
<evidence type="ECO:0000259" key="7">
    <source>
        <dbReference type="Pfam" id="PF02668"/>
    </source>
</evidence>
<dbReference type="RefSeq" id="XP_056036692.1">
    <property type="nucleotide sequence ID" value="XM_056178844.1"/>
</dbReference>
<evidence type="ECO:0000256" key="4">
    <source>
        <dbReference type="ARBA" id="ARBA00022964"/>
    </source>
</evidence>
<comment type="similarity">
    <text evidence="2">Belongs to the TfdA dioxygenase family.</text>
</comment>
<dbReference type="PANTHER" id="PTHR30468">
    <property type="entry name" value="ALPHA-KETOGLUTARATE-DEPENDENT SULFONATE DIOXYGENASE"/>
    <property type="match status" value="1"/>
</dbReference>
<proteinExistence type="inferred from homology"/>
<evidence type="ECO:0000256" key="5">
    <source>
        <dbReference type="ARBA" id="ARBA00023002"/>
    </source>
</evidence>
<evidence type="ECO:0000256" key="1">
    <source>
        <dbReference type="ARBA" id="ARBA00001954"/>
    </source>
</evidence>
<name>A0AAE9WA31_9SCHI</name>
<keyword evidence="5" id="KW-0560">Oxidoreductase</keyword>